<dbReference type="EMBL" id="CP036431">
    <property type="protein sequence ID" value="QDV39677.1"/>
    <property type="molecule type" value="Genomic_DNA"/>
</dbReference>
<gene>
    <name evidence="1" type="ORF">ElP_76490</name>
</gene>
<dbReference type="OrthoDB" id="240080at2"/>
<accession>A0A518HFQ8</accession>
<protein>
    <recommendedName>
        <fullName evidence="3">Competence protein A</fullName>
    </recommendedName>
</protein>
<sequence>MKAMLAKFPRRRAIGLHVGDREVALCRMAFTPLGPVEVDRRVEPRDPGSPTAAIRRLIEPLRAGREWRRVPIAVGMPGMGVFFSTRPVQGQRAAEDQSPQVLLHEILQSANLNIDHMEVDAIRWQPGRRPLASVAACRKKAMAPTLEALEDCGVRPHQVEPAPCGLLRTAVARHKTPRRCPTALRVFLGKEHALAVLTAADTPLMWRYFTLEPGTEAKAVLSTYRFIANSYRVYGADAAPAAVMIHGRPDLQGVDDPASWAGVPARVSRHPGPGYEAAEIASGLALGCQSQEATFNLARHLRPPEPVLSLIPWGQLCAQAVTLTTATLMMFDHRSRLEQSYAALRVEQTEFRWLQDLGAKDLRKEQTELMNRASAIEHYLSTRILWTDCVREVAARLPSGMTVTNIDANAEFTEPGKSNKNSKRSLVLAVDAPIPSGGAISPEVEGLVDTLRDSPVLSEALPDVSMAGLRWGASGPSKVPSASFTVLCLPEKN</sequence>
<evidence type="ECO:0000313" key="2">
    <source>
        <dbReference type="Proteomes" id="UP000317835"/>
    </source>
</evidence>
<keyword evidence="2" id="KW-1185">Reference proteome</keyword>
<organism evidence="1 2">
    <name type="scientific">Tautonia plasticadhaerens</name>
    <dbReference type="NCBI Taxonomy" id="2527974"/>
    <lineage>
        <taxon>Bacteria</taxon>
        <taxon>Pseudomonadati</taxon>
        <taxon>Planctomycetota</taxon>
        <taxon>Planctomycetia</taxon>
        <taxon>Isosphaerales</taxon>
        <taxon>Isosphaeraceae</taxon>
        <taxon>Tautonia</taxon>
    </lineage>
</organism>
<reference evidence="1 2" key="1">
    <citation type="submission" date="2019-02" db="EMBL/GenBank/DDBJ databases">
        <title>Deep-cultivation of Planctomycetes and their phenomic and genomic characterization uncovers novel biology.</title>
        <authorList>
            <person name="Wiegand S."/>
            <person name="Jogler M."/>
            <person name="Boedeker C."/>
            <person name="Pinto D."/>
            <person name="Vollmers J."/>
            <person name="Rivas-Marin E."/>
            <person name="Kohn T."/>
            <person name="Peeters S.H."/>
            <person name="Heuer A."/>
            <person name="Rast P."/>
            <person name="Oberbeckmann S."/>
            <person name="Bunk B."/>
            <person name="Jeske O."/>
            <person name="Meyerdierks A."/>
            <person name="Storesund J.E."/>
            <person name="Kallscheuer N."/>
            <person name="Luecker S."/>
            <person name="Lage O.M."/>
            <person name="Pohl T."/>
            <person name="Merkel B.J."/>
            <person name="Hornburger P."/>
            <person name="Mueller R.-W."/>
            <person name="Bruemmer F."/>
            <person name="Labrenz M."/>
            <person name="Spormann A.M."/>
            <person name="Op den Camp H."/>
            <person name="Overmann J."/>
            <person name="Amann R."/>
            <person name="Jetten M.S.M."/>
            <person name="Mascher T."/>
            <person name="Medema M.H."/>
            <person name="Devos D.P."/>
            <person name="Kaster A.-K."/>
            <person name="Ovreas L."/>
            <person name="Rohde M."/>
            <person name="Galperin M.Y."/>
            <person name="Jogler C."/>
        </authorList>
    </citation>
    <scope>NUCLEOTIDE SEQUENCE [LARGE SCALE GENOMIC DNA]</scope>
    <source>
        <strain evidence="1 2">ElP</strain>
        <plasmid evidence="2">pelp_5</plasmid>
    </source>
</reference>
<proteinExistence type="predicted"/>
<geneLocation type="plasmid" evidence="2">
    <name>pelp_5</name>
</geneLocation>
<evidence type="ECO:0008006" key="3">
    <source>
        <dbReference type="Google" id="ProtNLM"/>
    </source>
</evidence>
<dbReference type="Proteomes" id="UP000317835">
    <property type="component" value="Plasmid pElP_5"/>
</dbReference>
<name>A0A518HFQ8_9BACT</name>
<dbReference type="AlphaFoldDB" id="A0A518HFQ8"/>
<dbReference type="RefSeq" id="WP_145279951.1">
    <property type="nucleotide sequence ID" value="NZ_CP036431.1"/>
</dbReference>
<keyword evidence="1" id="KW-0614">Plasmid</keyword>
<evidence type="ECO:0000313" key="1">
    <source>
        <dbReference type="EMBL" id="QDV39677.1"/>
    </source>
</evidence>
<dbReference type="KEGG" id="tpla:ElP_76490"/>